<evidence type="ECO:0000256" key="1">
    <source>
        <dbReference type="SAM" id="MobiDB-lite"/>
    </source>
</evidence>
<gene>
    <name evidence="3" type="ORF">FBY41_4643</name>
</gene>
<accession>A0A543H8D1</accession>
<comment type="caution">
    <text evidence="3">The sequence shown here is derived from an EMBL/GenBank/DDBJ whole genome shotgun (WGS) entry which is preliminary data.</text>
</comment>
<dbReference type="OrthoDB" id="4852457at2"/>
<keyword evidence="4" id="KW-1185">Reference proteome</keyword>
<evidence type="ECO:0008006" key="5">
    <source>
        <dbReference type="Google" id="ProtNLM"/>
    </source>
</evidence>
<name>A0A543H8D1_9MICO</name>
<feature type="compositionally biased region" description="Low complexity" evidence="1">
    <location>
        <begin position="24"/>
        <end position="44"/>
    </location>
</feature>
<dbReference type="AlphaFoldDB" id="A0A543H8D1"/>
<organism evidence="3 4">
    <name type="scientific">Humibacillus xanthopallidus</name>
    <dbReference type="NCBI Taxonomy" id="412689"/>
    <lineage>
        <taxon>Bacteria</taxon>
        <taxon>Bacillati</taxon>
        <taxon>Actinomycetota</taxon>
        <taxon>Actinomycetes</taxon>
        <taxon>Micrococcales</taxon>
        <taxon>Intrasporangiaceae</taxon>
        <taxon>Humibacillus</taxon>
    </lineage>
</organism>
<evidence type="ECO:0000256" key="2">
    <source>
        <dbReference type="SAM" id="SignalP"/>
    </source>
</evidence>
<feature type="region of interest" description="Disordered" evidence="1">
    <location>
        <begin position="24"/>
        <end position="48"/>
    </location>
</feature>
<proteinExistence type="predicted"/>
<evidence type="ECO:0000313" key="3">
    <source>
        <dbReference type="EMBL" id="TQM54605.1"/>
    </source>
</evidence>
<keyword evidence="2" id="KW-0732">Signal</keyword>
<reference evidence="3 4" key="1">
    <citation type="submission" date="2019-06" db="EMBL/GenBank/DDBJ databases">
        <title>Genome sequencing of plant associated microbes to promote plant fitness in Sorghum bicolor and Oryza sativa.</title>
        <authorList>
            <person name="Coleman-Derr D."/>
        </authorList>
    </citation>
    <scope>NUCLEOTIDE SEQUENCE [LARGE SCALE GENOMIC DNA]</scope>
    <source>
        <strain evidence="3 4">KV-663</strain>
    </source>
</reference>
<dbReference type="Proteomes" id="UP000316747">
    <property type="component" value="Unassembled WGS sequence"/>
</dbReference>
<evidence type="ECO:0000313" key="4">
    <source>
        <dbReference type="Proteomes" id="UP000316747"/>
    </source>
</evidence>
<feature type="signal peptide" evidence="2">
    <location>
        <begin position="1"/>
        <end position="26"/>
    </location>
</feature>
<dbReference type="RefSeq" id="WP_141847622.1">
    <property type="nucleotide sequence ID" value="NZ_VFPM01000006.1"/>
</dbReference>
<feature type="chain" id="PRO_5022215031" description="LGFP repeat-containing protein" evidence="2">
    <location>
        <begin position="27"/>
        <end position="444"/>
    </location>
</feature>
<protein>
    <recommendedName>
        <fullName evidence="5">LGFP repeat-containing protein</fullName>
    </recommendedName>
</protein>
<dbReference type="EMBL" id="VFPM01000006">
    <property type="protein sequence ID" value="TQM54605.1"/>
    <property type="molecule type" value="Genomic_DNA"/>
</dbReference>
<sequence>MTIRSLTTAVIAAGALVLAAGTTATASTTSSTSPTSGTSATTATEPQLIHDEDLKAQSITMGGAKVLPTTKTIPHWYGQTKDPSNGVTYGYNMVGANPHTCSGVACDVTVEVDITPIKVVIGGETFDGSDVVAPTLASPQFADNDYGTTPAATDAAFKRGPGGALSQADAGVPLQLQDATMRAQFAKTGGSSYHLRLHANVLAPVTITVPSNQGGLIQSGRGVHGASIDVGWWSSQINNLETSADPTHLPLYLTDNIFLHTGKSIADCCIIGYHGTKAAGDRLGTGKTQGDAPVQTFAWASYVRPGFYSRPDGGTNWALQDIHAISHEIAEWADDPFVNNTVNPWVTPTAPQYGCTGVLETGDPVVSIGFAMGANAYRQGPNPDGTQSADGYYHPEDEALLPWFLRLPSNATGSEVNQSGVGGRYTLMGDLNPFPGFRAPATGC</sequence>